<accession>A0A2B7YN10</accession>
<dbReference type="RefSeq" id="WP_098702508.1">
    <property type="nucleotide sequence ID" value="NZ_NJGI01000001.1"/>
</dbReference>
<dbReference type="AlphaFoldDB" id="A0A2B7YN10"/>
<reference evidence="1 2" key="1">
    <citation type="submission" date="2017-06" db="EMBL/GenBank/DDBJ databases">
        <title>Genome sequencing of Fusobacterium nucleatum subsp. polymorphum KCOM 1232 (=ChDC F37).</title>
        <authorList>
            <person name="Kook J.-K."/>
            <person name="Park S.-N."/>
            <person name="Lim Y.K."/>
            <person name="Roh H."/>
        </authorList>
    </citation>
    <scope>NUCLEOTIDE SEQUENCE [LARGE SCALE GENOMIC DNA]</scope>
    <source>
        <strain evidence="2">KCOM 1232 ( ChDC F37)</strain>
    </source>
</reference>
<organism evidence="1 2">
    <name type="scientific">Fusobacterium nucleatum subsp. polymorphum</name>
    <name type="common">Fusobacterium polymorphum</name>
    <dbReference type="NCBI Taxonomy" id="76857"/>
    <lineage>
        <taxon>Bacteria</taxon>
        <taxon>Fusobacteriati</taxon>
        <taxon>Fusobacteriota</taxon>
        <taxon>Fusobacteriia</taxon>
        <taxon>Fusobacteriales</taxon>
        <taxon>Fusobacteriaceae</taxon>
        <taxon>Fusobacterium</taxon>
    </lineage>
</organism>
<evidence type="ECO:0008006" key="3">
    <source>
        <dbReference type="Google" id="ProtNLM"/>
    </source>
</evidence>
<sequence length="250" mass="28011">MIKLPVNEPKIADITPKSFLIWGESMSGKTYLAREFESPLIINTDGNATKVNTPSVAIKTFAEFAEVIEALKTEKHTYKTVIIDLIDDIETMLTIHICEAAKVESLADIPFGKGYAKFNAVWKKLMIELTQMNMNVIFISHSIEKSENNGQTMYQAPSLGQKPLNACMGRCDFSIQTKKIGSNYIRICTNKREAYKEEDIKDKKILDILKTVKGVFEIKPAIKQVATKNTENTVKATDNINNINKDGGNK</sequence>
<proteinExistence type="predicted"/>
<dbReference type="EMBL" id="NJGI01000001">
    <property type="protein sequence ID" value="PGH22439.1"/>
    <property type="molecule type" value="Genomic_DNA"/>
</dbReference>
<dbReference type="Proteomes" id="UP000222862">
    <property type="component" value="Unassembled WGS sequence"/>
</dbReference>
<comment type="caution">
    <text evidence="1">The sequence shown here is derived from an EMBL/GenBank/DDBJ whole genome shotgun (WGS) entry which is preliminary data.</text>
</comment>
<dbReference type="Pfam" id="PF13479">
    <property type="entry name" value="AAA_24"/>
    <property type="match status" value="1"/>
</dbReference>
<name>A0A2B7YN10_FUSNP</name>
<evidence type="ECO:0000313" key="2">
    <source>
        <dbReference type="Proteomes" id="UP000222862"/>
    </source>
</evidence>
<evidence type="ECO:0000313" key="1">
    <source>
        <dbReference type="EMBL" id="PGH22439.1"/>
    </source>
</evidence>
<gene>
    <name evidence="1" type="ORF">RN96_04695</name>
</gene>
<protein>
    <recommendedName>
        <fullName evidence="3">ATP-binding protein</fullName>
    </recommendedName>
</protein>